<dbReference type="RefSeq" id="WP_292729284.1">
    <property type="nucleotide sequence ID" value="NZ_BAAAUO010000003.1"/>
</dbReference>
<proteinExistence type="inferred from homology"/>
<dbReference type="Gene3D" id="3.40.1620.10">
    <property type="entry name" value="YefM-like domain"/>
    <property type="match status" value="1"/>
</dbReference>
<evidence type="ECO:0000313" key="3">
    <source>
        <dbReference type="Proteomes" id="UP001351900"/>
    </source>
</evidence>
<sequence length="83" mass="8972">MPSISHREMRNNSASVLRGVQEGETYVVTNDGVPVASIVPSGEQAAELPLVRAATASDRIGSLTRHSIRGSVRETLDELRSER</sequence>
<organism evidence="2 3">
    <name type="scientific">Microbacterium schleiferi</name>
    <dbReference type="NCBI Taxonomy" id="69362"/>
    <lineage>
        <taxon>Bacteria</taxon>
        <taxon>Bacillati</taxon>
        <taxon>Actinomycetota</taxon>
        <taxon>Actinomycetes</taxon>
        <taxon>Micrococcales</taxon>
        <taxon>Microbacteriaceae</taxon>
        <taxon>Microbacterium</taxon>
    </lineage>
</organism>
<comment type="caution">
    <text evidence="2">The sequence shown here is derived from an EMBL/GenBank/DDBJ whole genome shotgun (WGS) entry which is preliminary data.</text>
</comment>
<evidence type="ECO:0000256" key="1">
    <source>
        <dbReference type="ARBA" id="ARBA00009981"/>
    </source>
</evidence>
<keyword evidence="3" id="KW-1185">Reference proteome</keyword>
<dbReference type="SUPFAM" id="SSF143120">
    <property type="entry name" value="YefM-like"/>
    <property type="match status" value="1"/>
</dbReference>
<gene>
    <name evidence="2" type="ORF">V2V91_02505</name>
</gene>
<reference evidence="2 3" key="1">
    <citation type="submission" date="2024-01" db="EMBL/GenBank/DDBJ databases">
        <title>the genome sequence of strain Microbacterium schleiferi NBRC 15075.</title>
        <authorList>
            <person name="Ding Y."/>
            <person name="Zhang G."/>
        </authorList>
    </citation>
    <scope>NUCLEOTIDE SEQUENCE [LARGE SCALE GENOMIC DNA]</scope>
    <source>
        <strain evidence="2 3">NBRC 15075</strain>
    </source>
</reference>
<comment type="similarity">
    <text evidence="1">Belongs to the phD/YefM antitoxin family.</text>
</comment>
<name>A0ABU7V2V8_9MICO</name>
<dbReference type="EMBL" id="JAZHOV010000001">
    <property type="protein sequence ID" value="MEF2254009.1"/>
    <property type="molecule type" value="Genomic_DNA"/>
</dbReference>
<accession>A0ABU7V2V8</accession>
<evidence type="ECO:0000313" key="2">
    <source>
        <dbReference type="EMBL" id="MEF2254009.1"/>
    </source>
</evidence>
<protein>
    <submittedName>
        <fullName evidence="2">Type II toxin-antitoxin system prevent-host-death family antitoxin</fullName>
    </submittedName>
</protein>
<dbReference type="Proteomes" id="UP001351900">
    <property type="component" value="Unassembled WGS sequence"/>
</dbReference>
<dbReference type="NCBIfam" id="TIGR01552">
    <property type="entry name" value="phd_fam"/>
    <property type="match status" value="1"/>
</dbReference>
<dbReference type="InterPro" id="IPR036165">
    <property type="entry name" value="YefM-like_sf"/>
</dbReference>